<dbReference type="Pfam" id="PF22061">
    <property type="entry name" value="CSN7_HB_subdom"/>
    <property type="match status" value="1"/>
</dbReference>
<proteinExistence type="evidence at transcript level"/>
<dbReference type="InterPro" id="IPR041481">
    <property type="entry name" value="CSN7_helixI"/>
</dbReference>
<dbReference type="InterPro" id="IPR000717">
    <property type="entry name" value="PCI_dom"/>
</dbReference>
<dbReference type="GO" id="GO:0005737">
    <property type="term" value="C:cytoplasm"/>
    <property type="evidence" value="ECO:0007669"/>
    <property type="project" value="UniProtKB-SubCell"/>
</dbReference>
<keyword evidence="6" id="KW-0539">Nucleus</keyword>
<evidence type="ECO:0000256" key="6">
    <source>
        <dbReference type="ARBA" id="ARBA00023242"/>
    </source>
</evidence>
<evidence type="ECO:0000259" key="8">
    <source>
        <dbReference type="PROSITE" id="PS50250"/>
    </source>
</evidence>
<comment type="subcellular location">
    <subcellularLocation>
        <location evidence="2">Cytoplasm</location>
    </subcellularLocation>
    <subcellularLocation>
        <location evidence="1">Nucleus</location>
    </subcellularLocation>
</comment>
<keyword evidence="5" id="KW-0736">Signalosome</keyword>
<dbReference type="PANTHER" id="PTHR15350:SF5">
    <property type="entry name" value="COP9 SIGNALOSOME COMPLEX SUBUNIT 7"/>
    <property type="match status" value="1"/>
</dbReference>
<accession>A0A6A7FSZ5</accession>
<evidence type="ECO:0000256" key="3">
    <source>
        <dbReference type="ARBA" id="ARBA00008482"/>
    </source>
</evidence>
<organism evidence="9">
    <name type="scientific">Hirondellea gigas</name>
    <dbReference type="NCBI Taxonomy" id="1518452"/>
    <lineage>
        <taxon>Eukaryota</taxon>
        <taxon>Metazoa</taxon>
        <taxon>Ecdysozoa</taxon>
        <taxon>Arthropoda</taxon>
        <taxon>Crustacea</taxon>
        <taxon>Multicrustacea</taxon>
        <taxon>Malacostraca</taxon>
        <taxon>Eumalacostraca</taxon>
        <taxon>Peracarida</taxon>
        <taxon>Amphipoda</taxon>
        <taxon>Amphilochidea</taxon>
        <taxon>Lysianassida</taxon>
        <taxon>Lysianassidira</taxon>
        <taxon>Lysianassoidea</taxon>
        <taxon>Lysianassidae</taxon>
        <taxon>Hirondellea</taxon>
    </lineage>
</organism>
<dbReference type="Pfam" id="PF18392">
    <property type="entry name" value="CSN7a_helixI"/>
    <property type="match status" value="1"/>
</dbReference>
<dbReference type="PROSITE" id="PS50250">
    <property type="entry name" value="PCI"/>
    <property type="match status" value="1"/>
</dbReference>
<feature type="compositionally biased region" description="Low complexity" evidence="7">
    <location>
        <begin position="338"/>
        <end position="360"/>
    </location>
</feature>
<evidence type="ECO:0000256" key="7">
    <source>
        <dbReference type="SAM" id="MobiDB-lite"/>
    </source>
</evidence>
<evidence type="ECO:0000313" key="9">
    <source>
        <dbReference type="EMBL" id="LAC21360.1"/>
    </source>
</evidence>
<dbReference type="PANTHER" id="PTHR15350">
    <property type="entry name" value="COP9 SIGNALOSOME COMPLEX SUBUNIT 7/DENDRITIC CELL PROTEIN GA17"/>
    <property type="match status" value="1"/>
</dbReference>
<evidence type="ECO:0000256" key="1">
    <source>
        <dbReference type="ARBA" id="ARBA00004123"/>
    </source>
</evidence>
<dbReference type="SMART" id="SM00088">
    <property type="entry name" value="PINT"/>
    <property type="match status" value="1"/>
</dbReference>
<feature type="region of interest" description="Disordered" evidence="7">
    <location>
        <begin position="337"/>
        <end position="360"/>
    </location>
</feature>
<evidence type="ECO:0000256" key="4">
    <source>
        <dbReference type="ARBA" id="ARBA00022490"/>
    </source>
</evidence>
<dbReference type="InterPro" id="IPR036390">
    <property type="entry name" value="WH_DNA-bd_sf"/>
</dbReference>
<sequence length="360" mass="38424">MESETSKPSGSTSSFMSIQLDSSMASMKNSVMDNANNSSMAVDSANGSNTNLSLKSSSIDRSFATATTNGCSSSGAVTKCPMESSSSGAVGEQFLMLAKSAKGAAAVQLIKEALEAPGLYVFAELLHMPNIQELSTVPEHSAYYRLVEVFAYGVYDDYLSSNPPLPPLTPIMLTKLRHLTIVTMADSEKSLPLDNLVEKLALNSRRELEDLIIEAIYADVLHGKLDQRDGVLEVDYAVGRDIKAEDLPHIATTLRAWCDTCNGLLGTLEGLVNSANKEKEASIRRTNGIEAEITKIKSTYKRQSQGGSASEVSAAVADDGICSPADIIDKKLHRLNKKSSSSQAGGSGIAKSSAKFWPKS</sequence>
<feature type="domain" description="PCI" evidence="8">
    <location>
        <begin position="69"/>
        <end position="239"/>
    </location>
</feature>
<name>A0A6A7FSZ5_9CRUS</name>
<evidence type="ECO:0000256" key="5">
    <source>
        <dbReference type="ARBA" id="ARBA00022790"/>
    </source>
</evidence>
<dbReference type="SUPFAM" id="SSF46785">
    <property type="entry name" value="Winged helix' DNA-binding domain"/>
    <property type="match status" value="1"/>
</dbReference>
<protein>
    <submittedName>
        <fullName evidence="9">COP9 signalosome complex subunit 7a-like</fullName>
    </submittedName>
</protein>
<reference evidence="9" key="1">
    <citation type="submission" date="2017-11" db="EMBL/GenBank/DDBJ databases">
        <title>The sensing device of the deep-sea amphipod.</title>
        <authorList>
            <person name="Kobayashi H."/>
            <person name="Nagahama T."/>
            <person name="Arai W."/>
            <person name="Sasagawa Y."/>
            <person name="Umeda M."/>
            <person name="Hayashi T."/>
            <person name="Nikaido I."/>
            <person name="Watanabe H."/>
            <person name="Oguri K."/>
            <person name="Kitazato H."/>
            <person name="Fujioka K."/>
            <person name="Kido Y."/>
            <person name="Takami H."/>
        </authorList>
    </citation>
    <scope>NUCLEOTIDE SEQUENCE</scope>
    <source>
        <tissue evidence="9">Whole body</tissue>
    </source>
</reference>
<comment type="similarity">
    <text evidence="3">Belongs to the CSN7/EIF3M family. CSN7 subfamily.</text>
</comment>
<dbReference type="GO" id="GO:0008180">
    <property type="term" value="C:COP9 signalosome"/>
    <property type="evidence" value="ECO:0007669"/>
    <property type="project" value="UniProtKB-KW"/>
</dbReference>
<dbReference type="Pfam" id="PF01399">
    <property type="entry name" value="PCI"/>
    <property type="match status" value="1"/>
</dbReference>
<dbReference type="EMBL" id="IACT01002055">
    <property type="protein sequence ID" value="LAC21360.1"/>
    <property type="molecule type" value="mRNA"/>
</dbReference>
<evidence type="ECO:0000256" key="2">
    <source>
        <dbReference type="ARBA" id="ARBA00004496"/>
    </source>
</evidence>
<dbReference type="InterPro" id="IPR045237">
    <property type="entry name" value="COPS7/eIF3m"/>
</dbReference>
<keyword evidence="4" id="KW-0963">Cytoplasm</keyword>
<dbReference type="GO" id="GO:0010387">
    <property type="term" value="P:COP9 signalosome assembly"/>
    <property type="evidence" value="ECO:0007669"/>
    <property type="project" value="InterPro"/>
</dbReference>
<dbReference type="AlphaFoldDB" id="A0A6A7FSZ5"/>